<dbReference type="RefSeq" id="WP_150355457.1">
    <property type="nucleotide sequence ID" value="NZ_JAJJPB010000006.1"/>
</dbReference>
<dbReference type="EMBL" id="JAJJPB010000006">
    <property type="protein sequence ID" value="MCC9294575.1"/>
    <property type="molecule type" value="Genomic_DNA"/>
</dbReference>
<keyword evidence="2" id="KW-1185">Reference proteome</keyword>
<evidence type="ECO:0000313" key="2">
    <source>
        <dbReference type="Proteomes" id="UP001165422"/>
    </source>
</evidence>
<gene>
    <name evidence="1" type="ORF">LN736_06865</name>
</gene>
<accession>A0ABS8N678</accession>
<comment type="caution">
    <text evidence="1">The sequence shown here is derived from an EMBL/GenBank/DDBJ whole genome shotgun (WGS) entry which is preliminary data.</text>
</comment>
<protein>
    <submittedName>
        <fullName evidence="1">Uncharacterized protein</fullName>
    </submittedName>
</protein>
<evidence type="ECO:0000313" key="1">
    <source>
        <dbReference type="EMBL" id="MCC9294575.1"/>
    </source>
</evidence>
<sequence>MNFARDDNLKGNWNFRIPLVKQKIQDKVDIFRLNKDIKKGFNSVICIGNYDEMYEEIGQINLKK</sequence>
<proteinExistence type="predicted"/>
<organism evidence="1 2">
    <name type="scientific">Clostridium aromativorans</name>
    <dbReference type="NCBI Taxonomy" id="2836848"/>
    <lineage>
        <taxon>Bacteria</taxon>
        <taxon>Bacillati</taxon>
        <taxon>Bacillota</taxon>
        <taxon>Clostridia</taxon>
        <taxon>Eubacteriales</taxon>
        <taxon>Clostridiaceae</taxon>
        <taxon>Clostridium</taxon>
    </lineage>
</organism>
<reference evidence="1" key="1">
    <citation type="submission" date="2021-11" db="EMBL/GenBank/DDBJ databases">
        <authorList>
            <person name="Qingchun L."/>
            <person name="Dong Z."/>
            <person name="Zongwei Q."/>
            <person name="Jia Z."/>
            <person name="Duotao L."/>
        </authorList>
    </citation>
    <scope>NUCLEOTIDE SEQUENCE</scope>
    <source>
        <strain evidence="1">WLY-B-L2</strain>
    </source>
</reference>
<dbReference type="Proteomes" id="UP001165422">
    <property type="component" value="Unassembled WGS sequence"/>
</dbReference>
<name>A0ABS8N678_9CLOT</name>